<gene>
    <name evidence="3" type="primary">yggT</name>
    <name evidence="3" type="ORF">Lade_0082</name>
    <name evidence="4" type="ORF">NCTC12735_00373</name>
</gene>
<evidence type="ECO:0000313" key="4">
    <source>
        <dbReference type="EMBL" id="VEH84754.1"/>
    </source>
</evidence>
<geneLocation type="plasmid" evidence="4 6">
    <name>9</name>
</geneLocation>
<dbReference type="InterPro" id="IPR003425">
    <property type="entry name" value="CCB3/YggT"/>
</dbReference>
<dbReference type="EMBL" id="LNKA01000001">
    <property type="protein sequence ID" value="KTC65424.1"/>
    <property type="molecule type" value="Genomic_DNA"/>
</dbReference>
<evidence type="ECO:0000313" key="5">
    <source>
        <dbReference type="Proteomes" id="UP000054859"/>
    </source>
</evidence>
<feature type="transmembrane region" description="Helical" evidence="2">
    <location>
        <begin position="165"/>
        <end position="187"/>
    </location>
</feature>
<dbReference type="PATRIC" id="fig|45056.6.peg.86"/>
<protein>
    <submittedName>
        <fullName evidence="4">Integral membrane protein YggT, involved in response to extracytoplasmic stress (Osmotic shock)</fullName>
    </submittedName>
    <submittedName>
        <fullName evidence="3">YggT family protein</fullName>
    </submittedName>
</protein>
<dbReference type="STRING" id="45056.Lade_0082"/>
<keyword evidence="2" id="KW-0472">Membrane</keyword>
<keyword evidence="5" id="KW-1185">Reference proteome</keyword>
<evidence type="ECO:0000256" key="2">
    <source>
        <dbReference type="SAM" id="Phobius"/>
    </source>
</evidence>
<dbReference type="AlphaFoldDB" id="A0A0W0R2Y4"/>
<dbReference type="GO" id="GO:0016020">
    <property type="term" value="C:membrane"/>
    <property type="evidence" value="ECO:0007669"/>
    <property type="project" value="InterPro"/>
</dbReference>
<dbReference type="OrthoDB" id="9806665at2"/>
<reference evidence="3 5" key="1">
    <citation type="submission" date="2015-11" db="EMBL/GenBank/DDBJ databases">
        <title>Identification of large and diverse effector repertoires of 38 Legionella species.</title>
        <authorList>
            <person name="Burstein D."/>
            <person name="Amaro F."/>
            <person name="Zusman T."/>
            <person name="Lifshitz Z."/>
            <person name="Cohen O."/>
            <person name="Gilbert J.A."/>
            <person name="Pupko T."/>
            <person name="Shuman H.A."/>
            <person name="Segal G."/>
        </authorList>
    </citation>
    <scope>NUCLEOTIDE SEQUENCE [LARGE SCALE GENOMIC DNA]</scope>
    <source>
        <strain evidence="3 5">1762-AUS-E</strain>
    </source>
</reference>
<dbReference type="EMBL" id="LR134418">
    <property type="protein sequence ID" value="VEH84754.1"/>
    <property type="molecule type" value="Genomic_DNA"/>
</dbReference>
<keyword evidence="2" id="KW-0812">Transmembrane</keyword>
<dbReference type="RefSeq" id="WP_058461188.1">
    <property type="nucleotide sequence ID" value="NZ_CAAAHS010000003.1"/>
</dbReference>
<sequence length="190" mass="21600">MTGLITAVYFLISVLFSIIIFLLWARIGMYYYHVSSLNPVSKTIHTLTNPLTIPFSFLFRSRASARRIDLPALTALIVVEFIKFIVFSLLLLHTVMPFLLLLLYVVTDLIVEPLNFLFYAILIRVVMSWVNPGWNHPLAYVLASLTDPVLRIGRRYVPIIAGLDFSPLVVMLVLKLIIIFIAASLPIHMI</sequence>
<comment type="similarity">
    <text evidence="1">Belongs to the YggT family.</text>
</comment>
<accession>A0A0W0R2Y4</accession>
<dbReference type="Pfam" id="PF02325">
    <property type="entry name" value="CCB3_YggT"/>
    <property type="match status" value="2"/>
</dbReference>
<keyword evidence="4" id="KW-0614">Plasmid</keyword>
<evidence type="ECO:0000313" key="3">
    <source>
        <dbReference type="EMBL" id="KTC65424.1"/>
    </source>
</evidence>
<dbReference type="Proteomes" id="UP000281170">
    <property type="component" value="Plasmid 9"/>
</dbReference>
<name>A0A0W0R2Y4_9GAMM</name>
<proteinExistence type="inferred from homology"/>
<organism evidence="3 5">
    <name type="scientific">Legionella adelaidensis</name>
    <dbReference type="NCBI Taxonomy" id="45056"/>
    <lineage>
        <taxon>Bacteria</taxon>
        <taxon>Pseudomonadati</taxon>
        <taxon>Pseudomonadota</taxon>
        <taxon>Gammaproteobacteria</taxon>
        <taxon>Legionellales</taxon>
        <taxon>Legionellaceae</taxon>
        <taxon>Legionella</taxon>
    </lineage>
</organism>
<reference evidence="4 6" key="2">
    <citation type="submission" date="2018-12" db="EMBL/GenBank/DDBJ databases">
        <authorList>
            <consortium name="Pathogen Informatics"/>
        </authorList>
    </citation>
    <scope>NUCLEOTIDE SEQUENCE [LARGE SCALE GENOMIC DNA]</scope>
    <source>
        <strain evidence="4 6">NCTC12735</strain>
        <plasmid evidence="6">9</plasmid>
    </source>
</reference>
<dbReference type="KEGG" id="ladl:NCTC12735_00373"/>
<keyword evidence="2" id="KW-1133">Transmembrane helix</keyword>
<feature type="transmembrane region" description="Helical" evidence="2">
    <location>
        <begin position="6"/>
        <end position="25"/>
    </location>
</feature>
<dbReference type="PANTHER" id="PTHR33219">
    <property type="entry name" value="YLMG HOMOLOG PROTEIN 2, CHLOROPLASTIC"/>
    <property type="match status" value="1"/>
</dbReference>
<evidence type="ECO:0000256" key="1">
    <source>
        <dbReference type="ARBA" id="ARBA00010894"/>
    </source>
</evidence>
<dbReference type="PANTHER" id="PTHR33219:SF14">
    <property type="entry name" value="PROTEIN COFACTOR ASSEMBLY OF COMPLEX C SUBUNIT B CCB3, CHLOROPLASTIC-RELATED"/>
    <property type="match status" value="1"/>
</dbReference>
<dbReference type="Proteomes" id="UP000054859">
    <property type="component" value="Unassembled WGS sequence"/>
</dbReference>
<evidence type="ECO:0000313" key="6">
    <source>
        <dbReference type="Proteomes" id="UP000281170"/>
    </source>
</evidence>